<reference evidence="3 4" key="1">
    <citation type="submission" date="2014-06" db="EMBL/GenBank/DDBJ databases">
        <authorList>
            <person name="Swart Estienne"/>
        </authorList>
    </citation>
    <scope>NUCLEOTIDE SEQUENCE [LARGE SCALE GENOMIC DNA]</scope>
    <source>
        <strain evidence="3 4">130c</strain>
    </source>
</reference>
<keyword evidence="4" id="KW-1185">Reference proteome</keyword>
<evidence type="ECO:0008006" key="5">
    <source>
        <dbReference type="Google" id="ProtNLM"/>
    </source>
</evidence>
<dbReference type="GO" id="GO:0005886">
    <property type="term" value="C:plasma membrane"/>
    <property type="evidence" value="ECO:0007669"/>
    <property type="project" value="TreeGrafter"/>
</dbReference>
<dbReference type="PANTHER" id="PTHR13018:SF135">
    <property type="entry name" value="CSC1_OSCA1-LIKE 7TM REGION DOMAIN-CONTAINING PROTEIN"/>
    <property type="match status" value="1"/>
</dbReference>
<feature type="transmembrane region" description="Helical" evidence="2">
    <location>
        <begin position="1039"/>
        <end position="1059"/>
    </location>
</feature>
<accession>A0A078B1K9</accession>
<dbReference type="InParanoid" id="A0A078B1K9"/>
<feature type="transmembrane region" description="Helical" evidence="2">
    <location>
        <begin position="418"/>
        <end position="440"/>
    </location>
</feature>
<sequence>MKYQRGGTNKSTPSNQAISSIGTPDNATVINTSMNMASNQDAPGGFGREAAKHQNSSISPFMKGLEEKNIKNEELFRNSQQRNKNKIHPMNSDDKKMNADHIKVHDQDEYEDEDYGEEDYDDEEEVGSNTHANQALQKKTTSIFKQDASHGLSYEKMVYSLHKTHPRVTIKDEKTGKTKYSKHPYCKTKTGWHCCCRYFRETDFAQYGAGIALYFQFLKHIFVVFFFMALMSFPAYVFYFSGNTAESSSYTNLKYILAAFSLGNVGQSDYACNSAQLSESKISLYCAYGTLDTIYQFGQSLSNSSSSCKNDGENLKFTPSTCDYRQSGFGSINKANLNKLFNSTCTGKVSCTLPFYYNATSVTNSSQFVNTSIVPANCTNGSPKYSQNEVVYFLQAVCKSDKINVFLSNYFYLDKSTVALVIVLLDLGIAFFLWATFVYLKAFQNITADEINEAVITASDFSVQIKNLPNHDHLKKLKTNILWKIESILQLEKDALVNPQSNIEDEYQNYLMDINFGLNDYGRLDYMMKMAQQLQEKKKYEALIKDDPAKRDIYQKKIDDLNKKAIQQLKDMEEYAKNNKQRAVIAYAQFQSMNGKKKFIKAMRVTRCQRMCGNSKLFQHKYFESNWPEIKSAPEPSVILWQNLRVGPFNRFIRTLIVGLITLVLLLISVFGIVTTKYYQDLYSSKYNLESCGGIDVTQTSAYSDYLLPSDRLEVRNIVFPNKEKLCSDWLTGYTITNAMIYSTAILITALNVIITEVLISKFQIILSFKLGLSRFQKFHTKTQEKASSTIKMFLIQFINTGLVILLVNAKVSEVQLPDFVPLFSGKFSDFTVEWYRVVGTTITLTMLINIISPHIGAFVKIFIKSFKRCLDRSCTCDRRRTKKLLQDDYNEVYTGPEFLIEVRYAQIMSSMFIIMIYSSGMPLLYIVGCIQFFIMYLVDKFLCKFWLYSFNLLLVTRVYKKPPRYGIELSNISRSILVYTVLIHLCFGFYMFSNSSIFAYDSDIGFLTQIRDRFQDELDNVIVTNEYLSVQRITQTHTLLYILGAALILIIFMLTEIIQYCFPDSWKKCCCLCFNQKEHDDIVLKSFSANIYKELGVEDQRQEYKKTRQELADIQMMVKQGIIGQDEKSAVIIERLQMKLKIMKEIMIQQLKQDGLGQANDTLTGFANLFKHKKNDLSHRIKTRYSYDIKDDDTYKRVQKIEKRMRKYYARQNQQA</sequence>
<gene>
    <name evidence="3" type="primary">Contig17630.g18753</name>
    <name evidence="3" type="ORF">STYLEM_17500</name>
</gene>
<dbReference type="EMBL" id="CCKQ01016501">
    <property type="protein sequence ID" value="CDW88379.1"/>
    <property type="molecule type" value="Genomic_DNA"/>
</dbReference>
<dbReference type="OrthoDB" id="297739at2759"/>
<dbReference type="Proteomes" id="UP000039865">
    <property type="component" value="Unassembled WGS sequence"/>
</dbReference>
<dbReference type="GO" id="GO:0005227">
    <property type="term" value="F:calcium-activated cation channel activity"/>
    <property type="evidence" value="ECO:0007669"/>
    <property type="project" value="InterPro"/>
</dbReference>
<keyword evidence="2" id="KW-0812">Transmembrane</keyword>
<feature type="compositionally biased region" description="Basic and acidic residues" evidence="1">
    <location>
        <begin position="64"/>
        <end position="76"/>
    </location>
</feature>
<dbReference type="AlphaFoldDB" id="A0A078B1K9"/>
<feature type="transmembrane region" description="Helical" evidence="2">
    <location>
        <begin position="913"/>
        <end position="939"/>
    </location>
</feature>
<dbReference type="PANTHER" id="PTHR13018">
    <property type="entry name" value="PROBABLE MEMBRANE PROTEIN DUF221-RELATED"/>
    <property type="match status" value="1"/>
</dbReference>
<proteinExistence type="predicted"/>
<keyword evidence="2" id="KW-0472">Membrane</keyword>
<evidence type="ECO:0000313" key="3">
    <source>
        <dbReference type="EMBL" id="CDW88379.1"/>
    </source>
</evidence>
<feature type="compositionally biased region" description="Polar residues" evidence="1">
    <location>
        <begin position="1"/>
        <end position="41"/>
    </location>
</feature>
<feature type="transmembrane region" description="Helical" evidence="2">
    <location>
        <begin position="973"/>
        <end position="993"/>
    </location>
</feature>
<evidence type="ECO:0000313" key="4">
    <source>
        <dbReference type="Proteomes" id="UP000039865"/>
    </source>
</evidence>
<dbReference type="InterPro" id="IPR045122">
    <property type="entry name" value="Csc1-like"/>
</dbReference>
<organism evidence="3 4">
    <name type="scientific">Stylonychia lemnae</name>
    <name type="common">Ciliate</name>
    <dbReference type="NCBI Taxonomy" id="5949"/>
    <lineage>
        <taxon>Eukaryota</taxon>
        <taxon>Sar</taxon>
        <taxon>Alveolata</taxon>
        <taxon>Ciliophora</taxon>
        <taxon>Intramacronucleata</taxon>
        <taxon>Spirotrichea</taxon>
        <taxon>Stichotrichia</taxon>
        <taxon>Sporadotrichida</taxon>
        <taxon>Oxytrichidae</taxon>
        <taxon>Stylonychinae</taxon>
        <taxon>Stylonychia</taxon>
    </lineage>
</organism>
<feature type="transmembrane region" description="Helical" evidence="2">
    <location>
        <begin position="740"/>
        <end position="769"/>
    </location>
</feature>
<keyword evidence="2" id="KW-1133">Transmembrane helix</keyword>
<feature type="transmembrane region" description="Helical" evidence="2">
    <location>
        <begin position="835"/>
        <end position="864"/>
    </location>
</feature>
<protein>
    <recommendedName>
        <fullName evidence="5">tRNA (GuanineN(7))methyltransferase</fullName>
    </recommendedName>
</protein>
<dbReference type="OMA" id="YLKVITW"/>
<feature type="transmembrane region" description="Helical" evidence="2">
    <location>
        <begin position="790"/>
        <end position="810"/>
    </location>
</feature>
<feature type="transmembrane region" description="Helical" evidence="2">
    <location>
        <begin position="652"/>
        <end position="674"/>
    </location>
</feature>
<evidence type="ECO:0000256" key="2">
    <source>
        <dbReference type="SAM" id="Phobius"/>
    </source>
</evidence>
<name>A0A078B1K9_STYLE</name>
<feature type="region of interest" description="Disordered" evidence="1">
    <location>
        <begin position="1"/>
        <end position="99"/>
    </location>
</feature>
<feature type="transmembrane region" description="Helical" evidence="2">
    <location>
        <begin position="221"/>
        <end position="240"/>
    </location>
</feature>
<evidence type="ECO:0000256" key="1">
    <source>
        <dbReference type="SAM" id="MobiDB-lite"/>
    </source>
</evidence>